<dbReference type="AlphaFoldDB" id="A0A7X0VTC5"/>
<keyword evidence="1" id="KW-1133">Transmembrane helix</keyword>
<dbReference type="RefSeq" id="WP_185165647.1">
    <property type="nucleotide sequence ID" value="NZ_JACKWY010000018.1"/>
</dbReference>
<keyword evidence="1" id="KW-0812">Transmembrane</keyword>
<organism evidence="3 4">
    <name type="scientific">Clostridium gasigenes</name>
    <dbReference type="NCBI Taxonomy" id="94869"/>
    <lineage>
        <taxon>Bacteria</taxon>
        <taxon>Bacillati</taxon>
        <taxon>Bacillota</taxon>
        <taxon>Clostridia</taxon>
        <taxon>Eubacteriales</taxon>
        <taxon>Clostridiaceae</taxon>
        <taxon>Clostridium</taxon>
    </lineage>
</organism>
<feature type="domain" description="DUF6382" evidence="2">
    <location>
        <begin position="16"/>
        <end position="155"/>
    </location>
</feature>
<sequence length="338" mass="40112">MIRKNNFVMEIENLNNKKYCVLKLDEVDKILKFEINMIKNNISLPFLEIEIVQVDETKKMLYELGSKISFLEVIAEKKYNVEKIFETLQHIYTCLINLKEYMLENRKVILDYEYIFLDENLVPYMLYVPLELKETSSIEKEFNELCTDILKEIKKHKYTLTSSDNKMLNRMSGNRIEFDEIKQLFIEYKKKKEEEKLLSKSVKLKEVKINDEVELIKDKSSKSEIKKELHQKHTSVIEEDYSIFDGLEDDEDLDEYLQSEVENEEYKDIYLYDKKIDSGRKNKNIVTMQLIVLMLLGSIGLIISYEDKKIFTLISITMAVVIVIFTIVMISSNKKNKE</sequence>
<dbReference type="EMBL" id="JACKWY010000018">
    <property type="protein sequence ID" value="MBB6716655.1"/>
    <property type="molecule type" value="Genomic_DNA"/>
</dbReference>
<accession>A0A7X0VTC5</accession>
<gene>
    <name evidence="3" type="ORF">H7E68_18380</name>
</gene>
<evidence type="ECO:0000313" key="4">
    <source>
        <dbReference type="Proteomes" id="UP000585258"/>
    </source>
</evidence>
<protein>
    <recommendedName>
        <fullName evidence="2">DUF6382 domain-containing protein</fullName>
    </recommendedName>
</protein>
<evidence type="ECO:0000256" key="1">
    <source>
        <dbReference type="SAM" id="Phobius"/>
    </source>
</evidence>
<dbReference type="InterPro" id="IPR045962">
    <property type="entry name" value="DUF6382"/>
</dbReference>
<evidence type="ECO:0000259" key="2">
    <source>
        <dbReference type="Pfam" id="PF19909"/>
    </source>
</evidence>
<feature type="transmembrane region" description="Helical" evidence="1">
    <location>
        <begin position="310"/>
        <end position="330"/>
    </location>
</feature>
<keyword evidence="1" id="KW-0472">Membrane</keyword>
<dbReference type="Pfam" id="PF19909">
    <property type="entry name" value="DUF6382"/>
    <property type="match status" value="1"/>
</dbReference>
<comment type="caution">
    <text evidence="3">The sequence shown here is derived from an EMBL/GenBank/DDBJ whole genome shotgun (WGS) entry which is preliminary data.</text>
</comment>
<proteinExistence type="predicted"/>
<reference evidence="3 4" key="1">
    <citation type="submission" date="2020-08" db="EMBL/GenBank/DDBJ databases">
        <title>Clostridia isolated from Swiss meat.</title>
        <authorList>
            <person name="Wambui J."/>
            <person name="Stevens M.J.A."/>
            <person name="Stephan R."/>
        </authorList>
    </citation>
    <scope>NUCLEOTIDE SEQUENCE [LARGE SCALE GENOMIC DNA]</scope>
    <source>
        <strain evidence="3 4">CM001</strain>
    </source>
</reference>
<feature type="transmembrane region" description="Helical" evidence="1">
    <location>
        <begin position="285"/>
        <end position="304"/>
    </location>
</feature>
<dbReference type="Proteomes" id="UP000585258">
    <property type="component" value="Unassembled WGS sequence"/>
</dbReference>
<name>A0A7X0VTC5_9CLOT</name>
<evidence type="ECO:0000313" key="3">
    <source>
        <dbReference type="EMBL" id="MBB6716655.1"/>
    </source>
</evidence>